<dbReference type="InterPro" id="IPR027417">
    <property type="entry name" value="P-loop_NTPase"/>
</dbReference>
<dbReference type="GO" id="GO:0008146">
    <property type="term" value="F:sulfotransferase activity"/>
    <property type="evidence" value="ECO:0007669"/>
    <property type="project" value="InterPro"/>
</dbReference>
<dbReference type="Gene3D" id="3.40.50.300">
    <property type="entry name" value="P-loop containing nucleotide triphosphate hydrolases"/>
    <property type="match status" value="1"/>
</dbReference>
<feature type="transmembrane region" description="Helical" evidence="1">
    <location>
        <begin position="329"/>
        <end position="354"/>
    </location>
</feature>
<organism evidence="2 3">
    <name type="scientific">Polarella glacialis</name>
    <name type="common">Dinoflagellate</name>
    <dbReference type="NCBI Taxonomy" id="89957"/>
    <lineage>
        <taxon>Eukaryota</taxon>
        <taxon>Sar</taxon>
        <taxon>Alveolata</taxon>
        <taxon>Dinophyceae</taxon>
        <taxon>Suessiales</taxon>
        <taxon>Suessiaceae</taxon>
        <taxon>Polarella</taxon>
    </lineage>
</organism>
<proteinExistence type="predicted"/>
<keyword evidence="1" id="KW-0472">Membrane</keyword>
<dbReference type="OrthoDB" id="406981at2759"/>
<dbReference type="Proteomes" id="UP000654075">
    <property type="component" value="Unassembled WGS sequence"/>
</dbReference>
<dbReference type="GO" id="GO:0016020">
    <property type="term" value="C:membrane"/>
    <property type="evidence" value="ECO:0007669"/>
    <property type="project" value="InterPro"/>
</dbReference>
<evidence type="ECO:0000313" key="2">
    <source>
        <dbReference type="EMBL" id="CAE8642421.1"/>
    </source>
</evidence>
<reference evidence="2" key="1">
    <citation type="submission" date="2021-02" db="EMBL/GenBank/DDBJ databases">
        <authorList>
            <person name="Dougan E. K."/>
            <person name="Rhodes N."/>
            <person name="Thang M."/>
            <person name="Chan C."/>
        </authorList>
    </citation>
    <scope>NUCLEOTIDE SEQUENCE</scope>
</reference>
<keyword evidence="3" id="KW-1185">Reference proteome</keyword>
<keyword evidence="1" id="KW-0812">Transmembrane</keyword>
<dbReference type="SUPFAM" id="SSF52540">
    <property type="entry name" value="P-loop containing nucleoside triphosphate hydrolases"/>
    <property type="match status" value="1"/>
</dbReference>
<gene>
    <name evidence="2" type="ORF">PGLA1383_LOCUS56922</name>
</gene>
<dbReference type="Pfam" id="PF03567">
    <property type="entry name" value="Sulfotransfer_2"/>
    <property type="match status" value="1"/>
</dbReference>
<comment type="caution">
    <text evidence="2">The sequence shown here is derived from an EMBL/GenBank/DDBJ whole genome shotgun (WGS) entry which is preliminary data.</text>
</comment>
<protein>
    <recommendedName>
        <fullName evidence="4">Sulfotransferase domain-containing protein</fullName>
    </recommendedName>
</protein>
<sequence length="375" mass="43073">MPPGNLQQPWFHSMPPCDARKLVRCVASLGAALCFAPSLYVILNEQVEHRIIKGSFLHNHWIKNGQLARLPSGDGPLIVFQHIPRTGGDSMRNHIFRDEGAVLKTSDVWPRLYEPSNWSTSFLESDLVTAMHPSTKMISGYYSRVDLQTLSRPTKVFTFIRHPVERIVSLFNMVKPYDHDTGPLNVTRFVERGAIWPYSCAFTWNSMTYQLGDRQQCQLRSSDDGQAVLQRAKETLEKAAFVGFYETLGEDFWELKERIFPEVKLPYYIPFAFWVGAWLGLPRLQVLKFSANLSQEDLDRISEFVNLDLQLYEWAKQRFKPGLTLHRSYASFFLANPIYSLALACVLMLPFACWRIKCGFAFRQKLQSLEGSKSG</sequence>
<evidence type="ECO:0008006" key="4">
    <source>
        <dbReference type="Google" id="ProtNLM"/>
    </source>
</evidence>
<dbReference type="EMBL" id="CAJNNV010033158">
    <property type="protein sequence ID" value="CAE8642421.1"/>
    <property type="molecule type" value="Genomic_DNA"/>
</dbReference>
<dbReference type="AlphaFoldDB" id="A0A813HVC8"/>
<accession>A0A813HVC8</accession>
<name>A0A813HVC8_POLGL</name>
<evidence type="ECO:0000256" key="1">
    <source>
        <dbReference type="SAM" id="Phobius"/>
    </source>
</evidence>
<evidence type="ECO:0000313" key="3">
    <source>
        <dbReference type="Proteomes" id="UP000654075"/>
    </source>
</evidence>
<feature type="transmembrane region" description="Helical" evidence="1">
    <location>
        <begin position="265"/>
        <end position="281"/>
    </location>
</feature>
<keyword evidence="1" id="KW-1133">Transmembrane helix</keyword>
<feature type="transmembrane region" description="Helical" evidence="1">
    <location>
        <begin position="21"/>
        <end position="43"/>
    </location>
</feature>
<dbReference type="InterPro" id="IPR005331">
    <property type="entry name" value="Sulfotransferase"/>
</dbReference>